<dbReference type="GO" id="GO:0003677">
    <property type="term" value="F:DNA binding"/>
    <property type="evidence" value="ECO:0007669"/>
    <property type="project" value="UniProtKB-KW"/>
</dbReference>
<evidence type="ECO:0000256" key="4">
    <source>
        <dbReference type="ARBA" id="ARBA00023125"/>
    </source>
</evidence>
<dbReference type="InterPro" id="IPR015927">
    <property type="entry name" value="Peptidase_S24_S26A/B/C"/>
</dbReference>
<feature type="domain" description="Peptidase S24/S26A/S26B/S26C" evidence="7">
    <location>
        <begin position="128"/>
        <end position="222"/>
    </location>
</feature>
<dbReference type="EMBL" id="CP059851">
    <property type="protein sequence ID" value="QMW23664.1"/>
    <property type="molecule type" value="Genomic_DNA"/>
</dbReference>
<dbReference type="GO" id="GO:0004252">
    <property type="term" value="F:serine-type endopeptidase activity"/>
    <property type="evidence" value="ECO:0007669"/>
    <property type="project" value="InterPro"/>
</dbReference>
<dbReference type="Proteomes" id="UP000515292">
    <property type="component" value="Chromosome"/>
</dbReference>
<keyword evidence="9" id="KW-1185">Reference proteome</keyword>
<gene>
    <name evidence="8" type="ORF">H3309_04010</name>
</gene>
<keyword evidence="1" id="KW-0645">Protease</keyword>
<accession>A0A7G5IJX2</accession>
<dbReference type="KEGG" id="sand:H3309_04010"/>
<dbReference type="InterPro" id="IPR036286">
    <property type="entry name" value="LexA/Signal_pep-like_sf"/>
</dbReference>
<dbReference type="InterPro" id="IPR039418">
    <property type="entry name" value="LexA-like"/>
</dbReference>
<evidence type="ECO:0000256" key="3">
    <source>
        <dbReference type="ARBA" id="ARBA00023015"/>
    </source>
</evidence>
<feature type="compositionally biased region" description="Low complexity" evidence="6">
    <location>
        <begin position="68"/>
        <end position="85"/>
    </location>
</feature>
<keyword evidence="4" id="KW-0238">DNA-binding</keyword>
<dbReference type="GO" id="GO:0016020">
    <property type="term" value="C:membrane"/>
    <property type="evidence" value="ECO:0007669"/>
    <property type="project" value="InterPro"/>
</dbReference>
<evidence type="ECO:0000256" key="1">
    <source>
        <dbReference type="ARBA" id="ARBA00022670"/>
    </source>
</evidence>
<protein>
    <submittedName>
        <fullName evidence="8">S24 family peptidase</fullName>
    </submittedName>
</protein>
<reference evidence="8 9" key="1">
    <citation type="submission" date="2020-07" db="EMBL/GenBank/DDBJ databases">
        <title>Complete genome sequence for Sandaracinobacter sp. M6.</title>
        <authorList>
            <person name="Tang Y."/>
            <person name="Liu Q."/>
            <person name="Guo Z."/>
            <person name="Lei P."/>
            <person name="Huang B."/>
        </authorList>
    </citation>
    <scope>NUCLEOTIDE SEQUENCE [LARGE SCALE GENOMIC DNA]</scope>
    <source>
        <strain evidence="8 9">M6</strain>
    </source>
</reference>
<sequence>MHNADIRQRLDRMIRDRGSDYASLSRIIGRNPAYIQQFIKRGVPRRLSELDRKRLAQHFGIPESQLGAPESAPARPPAESLLPSSISYPSPQSALAIPFLDVGASAGDGTDPDSEKHTAALLFEPRYARTLASANPTALSAITVTGDSMFPTLSDGDQIIVDTADSARLRDGIYVIRVDGALLVKRLSLHPATRRLSIRSDNSSYPSYDNVDPADVEIIGRVRWVGRTLT</sequence>
<dbReference type="InterPro" id="IPR019756">
    <property type="entry name" value="Pept_S26A_signal_pept_1_Ser-AS"/>
</dbReference>
<dbReference type="PANTHER" id="PTHR40661:SF3">
    <property type="entry name" value="FELS-1 PROPHAGE TRANSCRIPTIONAL REGULATOR"/>
    <property type="match status" value="1"/>
</dbReference>
<dbReference type="PANTHER" id="PTHR40661">
    <property type="match status" value="1"/>
</dbReference>
<dbReference type="GO" id="GO:0006508">
    <property type="term" value="P:proteolysis"/>
    <property type="evidence" value="ECO:0007669"/>
    <property type="project" value="UniProtKB-KW"/>
</dbReference>
<evidence type="ECO:0000256" key="5">
    <source>
        <dbReference type="ARBA" id="ARBA00023163"/>
    </source>
</evidence>
<evidence type="ECO:0000313" key="8">
    <source>
        <dbReference type="EMBL" id="QMW23664.1"/>
    </source>
</evidence>
<dbReference type="Pfam" id="PF00717">
    <property type="entry name" value="Peptidase_S24"/>
    <property type="match status" value="1"/>
</dbReference>
<name>A0A7G5IJX2_9SPHN</name>
<dbReference type="SUPFAM" id="SSF51306">
    <property type="entry name" value="LexA/Signal peptidase"/>
    <property type="match status" value="1"/>
</dbReference>
<feature type="region of interest" description="Disordered" evidence="6">
    <location>
        <begin position="60"/>
        <end position="85"/>
    </location>
</feature>
<evidence type="ECO:0000313" key="9">
    <source>
        <dbReference type="Proteomes" id="UP000515292"/>
    </source>
</evidence>
<dbReference type="Gene3D" id="2.10.109.10">
    <property type="entry name" value="Umud Fragment, subunit A"/>
    <property type="match status" value="1"/>
</dbReference>
<evidence type="ECO:0000259" key="7">
    <source>
        <dbReference type="Pfam" id="PF00717"/>
    </source>
</evidence>
<dbReference type="PROSITE" id="PS00501">
    <property type="entry name" value="SPASE_I_1"/>
    <property type="match status" value="1"/>
</dbReference>
<organism evidence="8 9">
    <name type="scientific">Sandaracinobacteroides saxicola</name>
    <dbReference type="NCBI Taxonomy" id="2759707"/>
    <lineage>
        <taxon>Bacteria</taxon>
        <taxon>Pseudomonadati</taxon>
        <taxon>Pseudomonadota</taxon>
        <taxon>Alphaproteobacteria</taxon>
        <taxon>Sphingomonadales</taxon>
        <taxon>Sphingosinicellaceae</taxon>
        <taxon>Sandaracinobacteroides</taxon>
    </lineage>
</organism>
<dbReference type="CDD" id="cd06529">
    <property type="entry name" value="S24_LexA-like"/>
    <property type="match status" value="1"/>
</dbReference>
<keyword evidence="5" id="KW-0804">Transcription</keyword>
<evidence type="ECO:0000256" key="2">
    <source>
        <dbReference type="ARBA" id="ARBA00022801"/>
    </source>
</evidence>
<dbReference type="AlphaFoldDB" id="A0A7G5IJX2"/>
<evidence type="ECO:0000256" key="6">
    <source>
        <dbReference type="SAM" id="MobiDB-lite"/>
    </source>
</evidence>
<proteinExistence type="predicted"/>
<keyword evidence="2" id="KW-0378">Hydrolase</keyword>
<keyword evidence="3" id="KW-0805">Transcription regulation</keyword>